<dbReference type="GeneID" id="93377752"/>
<name>A0A1M9S6U0_9MYCO</name>
<reference evidence="4 5" key="1">
    <citation type="submission" date="2016-11" db="EMBL/GenBank/DDBJ databases">
        <authorList>
            <consortium name="Pathogen Informatics"/>
        </authorList>
    </citation>
    <scope>NUCLEOTIDE SEQUENCE [LARGE SCALE GENOMIC DNA]</scope>
    <source>
        <strain evidence="2 5">104</strain>
        <strain evidence="3 4">696</strain>
    </source>
</reference>
<dbReference type="Proteomes" id="UP000185210">
    <property type="component" value="Unassembled WGS sequence"/>
</dbReference>
<evidence type="ECO:0000313" key="2">
    <source>
        <dbReference type="EMBL" id="SIA54667.1"/>
    </source>
</evidence>
<accession>A0A1M9S6U0</accession>
<evidence type="ECO:0000313" key="4">
    <source>
        <dbReference type="Proteomes" id="UP000184831"/>
    </source>
</evidence>
<protein>
    <recommendedName>
        <fullName evidence="6">Transmembrane protein</fullName>
    </recommendedName>
</protein>
<dbReference type="EMBL" id="FSHM01000002">
    <property type="protein sequence ID" value="SIA54667.1"/>
    <property type="molecule type" value="Genomic_DNA"/>
</dbReference>
<proteinExistence type="predicted"/>
<keyword evidence="1" id="KW-0812">Transmembrane</keyword>
<evidence type="ECO:0008006" key="6">
    <source>
        <dbReference type="Google" id="ProtNLM"/>
    </source>
</evidence>
<evidence type="ECO:0000313" key="3">
    <source>
        <dbReference type="EMBL" id="SIN50754.1"/>
    </source>
</evidence>
<evidence type="ECO:0000313" key="5">
    <source>
        <dbReference type="Proteomes" id="UP000185210"/>
    </source>
</evidence>
<evidence type="ECO:0000256" key="1">
    <source>
        <dbReference type="SAM" id="Phobius"/>
    </source>
</evidence>
<dbReference type="Proteomes" id="UP000184831">
    <property type="component" value="Unassembled WGS sequence"/>
</dbReference>
<gene>
    <name evidence="2" type="ORF">SAMEA2070301_01401</name>
    <name evidence="3" type="ORF">SAMEA2152244_04942</name>
</gene>
<organism evidence="3 4">
    <name type="scientific">Mycobacteroides abscessus subsp. abscessus</name>
    <dbReference type="NCBI Taxonomy" id="1185650"/>
    <lineage>
        <taxon>Bacteria</taxon>
        <taxon>Bacillati</taxon>
        <taxon>Actinomycetota</taxon>
        <taxon>Actinomycetes</taxon>
        <taxon>Mycobacteriales</taxon>
        <taxon>Mycobacteriaceae</taxon>
        <taxon>Mycobacteroides</taxon>
        <taxon>Mycobacteroides abscessus</taxon>
    </lineage>
</organism>
<sequence length="110" mass="12559">MTADGVLKGLFYLVLILNYIVLVSPVFSSRKDAYKEMSTARSWLAPAAAAALFLFVSPNLAIAFGCILLFLSARFLFVLRYTPLGNKTFDRITLPLRRRLRRSRNKHDKY</sequence>
<dbReference type="RefSeq" id="WP_074324997.1">
    <property type="nucleotide sequence ID" value="NZ_AP028613.1"/>
</dbReference>
<keyword evidence="1" id="KW-1133">Transmembrane helix</keyword>
<keyword evidence="1" id="KW-0472">Membrane</keyword>
<dbReference type="AlphaFoldDB" id="A0A1M9S6U0"/>
<feature type="transmembrane region" description="Helical" evidence="1">
    <location>
        <begin position="6"/>
        <end position="27"/>
    </location>
</feature>
<dbReference type="EMBL" id="FSQE01000017">
    <property type="protein sequence ID" value="SIN50754.1"/>
    <property type="molecule type" value="Genomic_DNA"/>
</dbReference>
<comment type="caution">
    <text evidence="3">The sequence shown here is derived from an EMBL/GenBank/DDBJ whole genome shotgun (WGS) entry which is preliminary data.</text>
</comment>